<accession>A0A0D4ZYD0</accession>
<evidence type="ECO:0000313" key="9">
    <source>
        <dbReference type="EMBL" id="AJW29267.1"/>
    </source>
</evidence>
<dbReference type="AlphaFoldDB" id="A0A0D4ZYD0"/>
<dbReference type="GO" id="GO:0020037">
    <property type="term" value="F:heme binding"/>
    <property type="evidence" value="ECO:0007669"/>
    <property type="project" value="InterPro"/>
</dbReference>
<dbReference type="GO" id="GO:0046872">
    <property type="term" value="F:metal ion binding"/>
    <property type="evidence" value="ECO:0007669"/>
    <property type="project" value="UniProtKB-KW"/>
</dbReference>
<dbReference type="GO" id="GO:0009055">
    <property type="term" value="F:electron transfer activity"/>
    <property type="evidence" value="ECO:0007669"/>
    <property type="project" value="InterPro"/>
</dbReference>
<evidence type="ECO:0000256" key="3">
    <source>
        <dbReference type="ARBA" id="ARBA00022723"/>
    </source>
</evidence>
<dbReference type="Gene3D" id="1.10.760.10">
    <property type="entry name" value="Cytochrome c-like domain"/>
    <property type="match status" value="1"/>
</dbReference>
<evidence type="ECO:0000256" key="7">
    <source>
        <dbReference type="SAM" id="SignalP"/>
    </source>
</evidence>
<evidence type="ECO:0000256" key="2">
    <source>
        <dbReference type="ARBA" id="ARBA00022617"/>
    </source>
</evidence>
<evidence type="ECO:0000259" key="8">
    <source>
        <dbReference type="PROSITE" id="PS51007"/>
    </source>
</evidence>
<organism evidence="9">
    <name type="scientific">Sphingomonas sp. NS2</name>
    <dbReference type="NCBI Taxonomy" id="908605"/>
    <lineage>
        <taxon>Bacteria</taxon>
        <taxon>Pseudomonadati</taxon>
        <taxon>Pseudomonadota</taxon>
        <taxon>Alphaproteobacteria</taxon>
        <taxon>Sphingomonadales</taxon>
        <taxon>Sphingomonadaceae</taxon>
        <taxon>Sphingomonas</taxon>
    </lineage>
</organism>
<feature type="chain" id="PRO_5002290522" evidence="7">
    <location>
        <begin position="28"/>
        <end position="134"/>
    </location>
</feature>
<protein>
    <submittedName>
        <fullName evidence="9">Cytochrome c, class I</fullName>
    </submittedName>
</protein>
<evidence type="ECO:0000256" key="4">
    <source>
        <dbReference type="ARBA" id="ARBA00022982"/>
    </source>
</evidence>
<evidence type="ECO:0000256" key="1">
    <source>
        <dbReference type="ARBA" id="ARBA00022448"/>
    </source>
</evidence>
<dbReference type="EMBL" id="KM017070">
    <property type="protein sequence ID" value="AJW29267.1"/>
    <property type="molecule type" value="Genomic_DNA"/>
</dbReference>
<geneLocation type="plasmid" evidence="9">
    <name>201</name>
</geneLocation>
<dbReference type="PROSITE" id="PS51007">
    <property type="entry name" value="CYTC"/>
    <property type="match status" value="1"/>
</dbReference>
<dbReference type="InterPro" id="IPR036909">
    <property type="entry name" value="Cyt_c-like_dom_sf"/>
</dbReference>
<keyword evidence="7" id="KW-0732">Signal</keyword>
<dbReference type="Pfam" id="PF00034">
    <property type="entry name" value="Cytochrom_C"/>
    <property type="match status" value="1"/>
</dbReference>
<keyword evidence="4" id="KW-0249">Electron transport</keyword>
<feature type="signal peptide" evidence="7">
    <location>
        <begin position="1"/>
        <end position="27"/>
    </location>
</feature>
<evidence type="ECO:0000256" key="6">
    <source>
        <dbReference type="PROSITE-ProRule" id="PRU00433"/>
    </source>
</evidence>
<gene>
    <name evidence="9" type="ORF">plasmid201_079</name>
</gene>
<keyword evidence="5 6" id="KW-0408">Iron</keyword>
<dbReference type="SUPFAM" id="SSF46626">
    <property type="entry name" value="Cytochrome c"/>
    <property type="match status" value="1"/>
</dbReference>
<keyword evidence="3 6" id="KW-0479">Metal-binding</keyword>
<name>A0A0D4ZYD0_9SPHN</name>
<keyword evidence="1" id="KW-0813">Transport</keyword>
<keyword evidence="9" id="KW-0614">Plasmid</keyword>
<reference evidence="9" key="1">
    <citation type="submission" date="2014-06" db="EMBL/GenBank/DDBJ databases">
        <title>Molecular and ecological studies on carbamate pesticide degrading bacteria isolated from agricultural soils.</title>
        <authorList>
            <person name="Kim D.-U."/>
            <person name="Ka J.-O."/>
        </authorList>
    </citation>
    <scope>NUCLEOTIDE SEQUENCE</scope>
    <source>
        <strain evidence="9">NS2</strain>
        <plasmid evidence="9">201</plasmid>
    </source>
</reference>
<feature type="domain" description="Cytochrome c" evidence="8">
    <location>
        <begin position="34"/>
        <end position="131"/>
    </location>
</feature>
<dbReference type="InterPro" id="IPR009056">
    <property type="entry name" value="Cyt_c-like_dom"/>
</dbReference>
<keyword evidence="2 6" id="KW-0349">Heme</keyword>
<dbReference type="PANTHER" id="PTHR11961">
    <property type="entry name" value="CYTOCHROME C"/>
    <property type="match status" value="1"/>
</dbReference>
<proteinExistence type="predicted"/>
<dbReference type="InterPro" id="IPR002327">
    <property type="entry name" value="Cyt_c_1A/1B"/>
</dbReference>
<dbReference type="PRINTS" id="PR00604">
    <property type="entry name" value="CYTCHRMECIAB"/>
</dbReference>
<evidence type="ECO:0000256" key="5">
    <source>
        <dbReference type="ARBA" id="ARBA00023004"/>
    </source>
</evidence>
<sequence length="134" mass="13953">MADAKFRAGTRALALAAVIAINGAALGGGGAPRGDAVRGADLYQAKCGACHSLDSNRVGPAHRGVVGRRAGHVAGFRYSTALSASHIVWTPANLDRWLTAPTVMVPGTMMGFRVSSPQERADIIAYLAQNPSRR</sequence>